<evidence type="ECO:0000256" key="1">
    <source>
        <dbReference type="ARBA" id="ARBA00022553"/>
    </source>
</evidence>
<evidence type="ECO:0000313" key="5">
    <source>
        <dbReference type="Proteomes" id="UP000292884"/>
    </source>
</evidence>
<feature type="domain" description="Response regulatory" evidence="3">
    <location>
        <begin position="3"/>
        <end position="118"/>
    </location>
</feature>
<organism evidence="4 5">
    <name type="scientific">Pedobacter frigiditerrae</name>
    <dbReference type="NCBI Taxonomy" id="2530452"/>
    <lineage>
        <taxon>Bacteria</taxon>
        <taxon>Pseudomonadati</taxon>
        <taxon>Bacteroidota</taxon>
        <taxon>Sphingobacteriia</taxon>
        <taxon>Sphingobacteriales</taxon>
        <taxon>Sphingobacteriaceae</taxon>
        <taxon>Pedobacter</taxon>
    </lineage>
</organism>
<dbReference type="EMBL" id="SJSK01000008">
    <property type="protein sequence ID" value="TCC86928.1"/>
    <property type="molecule type" value="Genomic_DNA"/>
</dbReference>
<dbReference type="Pfam" id="PF00072">
    <property type="entry name" value="Response_reg"/>
    <property type="match status" value="1"/>
</dbReference>
<dbReference type="PROSITE" id="PS50110">
    <property type="entry name" value="RESPONSE_REGULATORY"/>
    <property type="match status" value="1"/>
</dbReference>
<gene>
    <name evidence="4" type="ORF">EZ428_22240</name>
</gene>
<dbReference type="InterPro" id="IPR050595">
    <property type="entry name" value="Bact_response_regulator"/>
</dbReference>
<sequence length="129" mass="14847">MKKILVVDDDDDVLETIQLILEIGGYDVEPLNDAELIFERIEDFKPDLILLDVVLGKIDGRIVCSQIKSDDDTKKIPILMMSGLYDLKEVQEMECAPDDFMSKPFKMDVLLEKIEKLVNRKVTPRYDVN</sequence>
<dbReference type="InterPro" id="IPR001789">
    <property type="entry name" value="Sig_transdc_resp-reg_receiver"/>
</dbReference>
<accession>A0A4R0MK11</accession>
<proteinExistence type="predicted"/>
<dbReference type="Gene3D" id="3.40.50.2300">
    <property type="match status" value="1"/>
</dbReference>
<dbReference type="InterPro" id="IPR011006">
    <property type="entry name" value="CheY-like_superfamily"/>
</dbReference>
<dbReference type="OrthoDB" id="677887at2"/>
<reference evidence="4 5" key="1">
    <citation type="submission" date="2019-02" db="EMBL/GenBank/DDBJ databases">
        <title>Pedobacter sp. RP-1-13 sp. nov., isolated from Arctic soil.</title>
        <authorList>
            <person name="Dahal R.H."/>
        </authorList>
    </citation>
    <scope>NUCLEOTIDE SEQUENCE [LARGE SCALE GENOMIC DNA]</scope>
    <source>
        <strain evidence="4 5">RP-1-13</strain>
    </source>
</reference>
<comment type="caution">
    <text evidence="4">The sequence shown here is derived from an EMBL/GenBank/DDBJ whole genome shotgun (WGS) entry which is preliminary data.</text>
</comment>
<evidence type="ECO:0000259" key="3">
    <source>
        <dbReference type="PROSITE" id="PS50110"/>
    </source>
</evidence>
<dbReference type="SUPFAM" id="SSF52172">
    <property type="entry name" value="CheY-like"/>
    <property type="match status" value="1"/>
</dbReference>
<dbReference type="GO" id="GO:0000160">
    <property type="term" value="P:phosphorelay signal transduction system"/>
    <property type="evidence" value="ECO:0007669"/>
    <property type="project" value="InterPro"/>
</dbReference>
<name>A0A4R0MK11_9SPHI</name>
<protein>
    <submittedName>
        <fullName evidence="4">Response regulator</fullName>
    </submittedName>
</protein>
<keyword evidence="5" id="KW-1185">Reference proteome</keyword>
<dbReference type="Proteomes" id="UP000292884">
    <property type="component" value="Unassembled WGS sequence"/>
</dbReference>
<dbReference type="PANTHER" id="PTHR44591">
    <property type="entry name" value="STRESS RESPONSE REGULATOR PROTEIN 1"/>
    <property type="match status" value="1"/>
</dbReference>
<keyword evidence="1 2" id="KW-0597">Phosphoprotein</keyword>
<dbReference type="SMART" id="SM00448">
    <property type="entry name" value="REC"/>
    <property type="match status" value="1"/>
</dbReference>
<evidence type="ECO:0000256" key="2">
    <source>
        <dbReference type="PROSITE-ProRule" id="PRU00169"/>
    </source>
</evidence>
<dbReference type="PANTHER" id="PTHR44591:SF3">
    <property type="entry name" value="RESPONSE REGULATORY DOMAIN-CONTAINING PROTEIN"/>
    <property type="match status" value="1"/>
</dbReference>
<feature type="modified residue" description="4-aspartylphosphate" evidence="2">
    <location>
        <position position="52"/>
    </location>
</feature>
<dbReference type="RefSeq" id="WP_131555546.1">
    <property type="nucleotide sequence ID" value="NZ_SJSK01000008.1"/>
</dbReference>
<evidence type="ECO:0000313" key="4">
    <source>
        <dbReference type="EMBL" id="TCC86928.1"/>
    </source>
</evidence>
<dbReference type="AlphaFoldDB" id="A0A4R0MK11"/>